<dbReference type="Gene3D" id="3.40.30.10">
    <property type="entry name" value="Glutaredoxin"/>
    <property type="match status" value="1"/>
</dbReference>
<gene>
    <name evidence="3" type="ORF">M1E25_14545</name>
</gene>
<dbReference type="PANTHER" id="PTHR12151">
    <property type="entry name" value="ELECTRON TRANSPORT PROTIN SCO1/SENC FAMILY MEMBER"/>
    <property type="match status" value="1"/>
</dbReference>
<dbReference type="EMBL" id="JAMQGM010000029">
    <property type="protein sequence ID" value="MCM2578562.1"/>
    <property type="molecule type" value="Genomic_DNA"/>
</dbReference>
<dbReference type="Pfam" id="PF02630">
    <property type="entry name" value="SCO1-SenC"/>
    <property type="match status" value="1"/>
</dbReference>
<proteinExistence type="inferred from homology"/>
<evidence type="ECO:0000313" key="3">
    <source>
        <dbReference type="EMBL" id="MCM2578562.1"/>
    </source>
</evidence>
<protein>
    <submittedName>
        <fullName evidence="3">SCO family protein</fullName>
    </submittedName>
</protein>
<reference evidence="3" key="1">
    <citation type="journal article" date="2023" name="Int. J. Syst. Evol. Microbiol.">
        <title>Streptomyces meridianus sp. nov. isolated from brackish water of the Tagus estuary in Alcochete, Portugal.</title>
        <authorList>
            <person name="Santos J.D.N."/>
            <person name="Klimek D."/>
            <person name="Calusinska M."/>
            <person name="Lobo Da Cunha A."/>
            <person name="Catita J."/>
            <person name="Goncalves H."/>
            <person name="Gonzalez I."/>
            <person name="Reyes F."/>
            <person name="Lage O.M."/>
        </authorList>
    </citation>
    <scope>NUCLEOTIDE SEQUENCE</scope>
    <source>
        <strain evidence="3">MTZ3.1</strain>
    </source>
</reference>
<sequence length="216" mass="22668">MRTNRLSAAALVAAAALALSACGGGDDGKQPVVSGTAGSEKAATVLDRPFEKPELVLTDTHGKKYDFAERTKGRPTLLYFGYTNCPDVCPLTVSNIAIARKKLSPAEREKLQVVFVTSDPERDTPKRLGSWLRGAGDPSFVGLTGDFKDIQAAARSVGIGISPPEKGKGGEIVSTHGAQVLAFSPKDDKAHVLYGEDATAGDYAEDLPKIVKGATP</sequence>
<dbReference type="SUPFAM" id="SSF52833">
    <property type="entry name" value="Thioredoxin-like"/>
    <property type="match status" value="1"/>
</dbReference>
<name>A0ABT0X7Q1_9ACTN</name>
<accession>A0ABT0X7Q1</accession>
<dbReference type="InterPro" id="IPR003782">
    <property type="entry name" value="SCO1/SenC"/>
</dbReference>
<dbReference type="CDD" id="cd02968">
    <property type="entry name" value="SCO"/>
    <property type="match status" value="1"/>
</dbReference>
<comment type="similarity">
    <text evidence="1">Belongs to the SCO1/2 family.</text>
</comment>
<feature type="signal peptide" evidence="2">
    <location>
        <begin position="1"/>
        <end position="21"/>
    </location>
</feature>
<dbReference type="RefSeq" id="WP_251415289.1">
    <property type="nucleotide sequence ID" value="NZ_JAMQGM010000029.1"/>
</dbReference>
<evidence type="ECO:0000256" key="2">
    <source>
        <dbReference type="SAM" id="SignalP"/>
    </source>
</evidence>
<feature type="chain" id="PRO_5045208341" evidence="2">
    <location>
        <begin position="22"/>
        <end position="216"/>
    </location>
</feature>
<evidence type="ECO:0000313" key="4">
    <source>
        <dbReference type="Proteomes" id="UP001167160"/>
    </source>
</evidence>
<dbReference type="InterPro" id="IPR036249">
    <property type="entry name" value="Thioredoxin-like_sf"/>
</dbReference>
<organism evidence="3 4">
    <name type="scientific">Streptomyces meridianus</name>
    <dbReference type="NCBI Taxonomy" id="2938945"/>
    <lineage>
        <taxon>Bacteria</taxon>
        <taxon>Bacillati</taxon>
        <taxon>Actinomycetota</taxon>
        <taxon>Actinomycetes</taxon>
        <taxon>Kitasatosporales</taxon>
        <taxon>Streptomycetaceae</taxon>
        <taxon>Streptomyces</taxon>
    </lineage>
</organism>
<evidence type="ECO:0000256" key="1">
    <source>
        <dbReference type="ARBA" id="ARBA00010996"/>
    </source>
</evidence>
<keyword evidence="4" id="KW-1185">Reference proteome</keyword>
<keyword evidence="2" id="KW-0732">Signal</keyword>
<comment type="caution">
    <text evidence="3">The sequence shown here is derived from an EMBL/GenBank/DDBJ whole genome shotgun (WGS) entry which is preliminary data.</text>
</comment>
<dbReference type="Proteomes" id="UP001167160">
    <property type="component" value="Unassembled WGS sequence"/>
</dbReference>
<dbReference type="PANTHER" id="PTHR12151:SF25">
    <property type="entry name" value="LINALOOL DEHYDRATASE_ISOMERASE DOMAIN-CONTAINING PROTEIN"/>
    <property type="match status" value="1"/>
</dbReference>
<dbReference type="PROSITE" id="PS51257">
    <property type="entry name" value="PROKAR_LIPOPROTEIN"/>
    <property type="match status" value="1"/>
</dbReference>